<proteinExistence type="inferred from homology"/>
<dbReference type="GO" id="GO:0045053">
    <property type="term" value="P:protein retention in Golgi apparatus"/>
    <property type="evidence" value="ECO:0007669"/>
    <property type="project" value="TreeGrafter"/>
</dbReference>
<sequence>APNLVIKLEGGVGHRTVPLLIVESSFSAEVRNWSSELYVESSLGLEIAYNNESIGVWEPLIEPVLDPCKGEYNKWSIGLEVIKPEDNALHEEDSNILPPPKLTVNVTAIDPLQILMTKTCLDVINNLGAAFSAAYQLQDMEGTLGQKIVPYVFKNRTGKDMAFFLDSTFVPSADHGPPDLENVRPDEDVYMDVKVAKESSSSSSYKSVIRSTQNQKGKNIKFQLHGHPSKFDLQIQRAKKVMYSLPNYQVVATIEALIGQKVVTFSSCILVTNHLTVPMEVMYSSVSCPVKCGVVYPEQPFPVPLDAVYSPSGEILFKPKTDDDKYSESKEGIKWKTVTEASKVKQLTCGATAQGKPSYYFNVMPMFEKLHQDGKPAGKTEKGDKGEKMINLHLHPTVILHNLLPFEITYKIETHPADDDDVGRYNFYLWVNIPLRVLYFHVDV</sequence>
<dbReference type="EMBL" id="RQTK01001063">
    <property type="protein sequence ID" value="RUS72470.1"/>
    <property type="molecule type" value="Genomic_DNA"/>
</dbReference>
<name>A0A433STB9_ELYCH</name>
<feature type="domain" description="Vacuolar protein sorting-associated protein 13 VPS13 adaptor binding" evidence="2">
    <location>
        <begin position="259"/>
        <end position="416"/>
    </location>
</feature>
<dbReference type="STRING" id="188477.A0A433STB9"/>
<dbReference type="PANTHER" id="PTHR16166">
    <property type="entry name" value="VACUOLAR PROTEIN SORTING-ASSOCIATED PROTEIN VPS13"/>
    <property type="match status" value="1"/>
</dbReference>
<dbReference type="Proteomes" id="UP000271974">
    <property type="component" value="Unassembled WGS sequence"/>
</dbReference>
<comment type="caution">
    <text evidence="3">The sequence shown here is derived from an EMBL/GenBank/DDBJ whole genome shotgun (WGS) entry which is preliminary data.</text>
</comment>
<dbReference type="Pfam" id="PF25036">
    <property type="entry name" value="VPS13_VAB"/>
    <property type="match status" value="1"/>
</dbReference>
<dbReference type="AlphaFoldDB" id="A0A433STB9"/>
<gene>
    <name evidence="3" type="ORF">EGW08_019773</name>
</gene>
<dbReference type="InterPro" id="IPR009543">
    <property type="entry name" value="VPS13_VAB"/>
</dbReference>
<dbReference type="InterPro" id="IPR026847">
    <property type="entry name" value="VPS13"/>
</dbReference>
<evidence type="ECO:0000313" key="3">
    <source>
        <dbReference type="EMBL" id="RUS72470.1"/>
    </source>
</evidence>
<dbReference type="PANTHER" id="PTHR16166:SF93">
    <property type="entry name" value="INTERMEMBRANE LIPID TRANSFER PROTEIN VPS13"/>
    <property type="match status" value="1"/>
</dbReference>
<comment type="similarity">
    <text evidence="1">Belongs to the VPS13 family.</text>
</comment>
<evidence type="ECO:0000313" key="4">
    <source>
        <dbReference type="Proteomes" id="UP000271974"/>
    </source>
</evidence>
<keyword evidence="4" id="KW-1185">Reference proteome</keyword>
<organism evidence="3 4">
    <name type="scientific">Elysia chlorotica</name>
    <name type="common">Eastern emerald elysia</name>
    <name type="synonym">Sea slug</name>
    <dbReference type="NCBI Taxonomy" id="188477"/>
    <lineage>
        <taxon>Eukaryota</taxon>
        <taxon>Metazoa</taxon>
        <taxon>Spiralia</taxon>
        <taxon>Lophotrochozoa</taxon>
        <taxon>Mollusca</taxon>
        <taxon>Gastropoda</taxon>
        <taxon>Heterobranchia</taxon>
        <taxon>Euthyneura</taxon>
        <taxon>Panpulmonata</taxon>
        <taxon>Sacoglossa</taxon>
        <taxon>Placobranchoidea</taxon>
        <taxon>Plakobranchidae</taxon>
        <taxon>Elysia</taxon>
    </lineage>
</organism>
<feature type="non-terminal residue" evidence="3">
    <location>
        <position position="1"/>
    </location>
</feature>
<dbReference type="OrthoDB" id="6143589at2759"/>
<dbReference type="GO" id="GO:0006623">
    <property type="term" value="P:protein targeting to vacuole"/>
    <property type="evidence" value="ECO:0007669"/>
    <property type="project" value="TreeGrafter"/>
</dbReference>
<evidence type="ECO:0000256" key="1">
    <source>
        <dbReference type="ARBA" id="ARBA00006545"/>
    </source>
</evidence>
<evidence type="ECO:0000259" key="2">
    <source>
        <dbReference type="Pfam" id="PF25036"/>
    </source>
</evidence>
<accession>A0A433STB9</accession>
<reference evidence="3 4" key="1">
    <citation type="submission" date="2019-01" db="EMBL/GenBank/DDBJ databases">
        <title>A draft genome assembly of the solar-powered sea slug Elysia chlorotica.</title>
        <authorList>
            <person name="Cai H."/>
            <person name="Li Q."/>
            <person name="Fang X."/>
            <person name="Li J."/>
            <person name="Curtis N.E."/>
            <person name="Altenburger A."/>
            <person name="Shibata T."/>
            <person name="Feng M."/>
            <person name="Maeda T."/>
            <person name="Schwartz J.A."/>
            <person name="Shigenobu S."/>
            <person name="Lundholm N."/>
            <person name="Nishiyama T."/>
            <person name="Yang H."/>
            <person name="Hasebe M."/>
            <person name="Li S."/>
            <person name="Pierce S.K."/>
            <person name="Wang J."/>
        </authorList>
    </citation>
    <scope>NUCLEOTIDE SEQUENCE [LARGE SCALE GENOMIC DNA]</scope>
    <source>
        <strain evidence="3">EC2010</strain>
        <tissue evidence="3">Whole organism of an adult</tissue>
    </source>
</reference>
<protein>
    <recommendedName>
        <fullName evidence="2">Vacuolar protein sorting-associated protein 13 VPS13 adaptor binding domain-containing protein</fullName>
    </recommendedName>
</protein>